<accession>A0ABW1H6F6</accession>
<comment type="caution">
    <text evidence="3">The sequence shown here is derived from an EMBL/GenBank/DDBJ whole genome shotgun (WGS) entry which is preliminary data.</text>
</comment>
<organism evidence="3 4">
    <name type="scientific">Micromonospora vulcania</name>
    <dbReference type="NCBI Taxonomy" id="1441873"/>
    <lineage>
        <taxon>Bacteria</taxon>
        <taxon>Bacillati</taxon>
        <taxon>Actinomycetota</taxon>
        <taxon>Actinomycetes</taxon>
        <taxon>Micromonosporales</taxon>
        <taxon>Micromonosporaceae</taxon>
        <taxon>Micromonospora</taxon>
    </lineage>
</organism>
<feature type="domain" description="Smf/DprA SLOG" evidence="2">
    <location>
        <begin position="80"/>
        <end position="255"/>
    </location>
</feature>
<dbReference type="SUPFAM" id="SSF102405">
    <property type="entry name" value="MCP/YpsA-like"/>
    <property type="match status" value="1"/>
</dbReference>
<name>A0ABW1H6F6_9ACTN</name>
<proteinExistence type="inferred from homology"/>
<evidence type="ECO:0000313" key="4">
    <source>
        <dbReference type="Proteomes" id="UP001596226"/>
    </source>
</evidence>
<dbReference type="Proteomes" id="UP001596226">
    <property type="component" value="Unassembled WGS sequence"/>
</dbReference>
<dbReference type="Pfam" id="PF02481">
    <property type="entry name" value="DNA_processg_A"/>
    <property type="match status" value="1"/>
</dbReference>
<dbReference type="InterPro" id="IPR057666">
    <property type="entry name" value="DrpA_SLOG"/>
</dbReference>
<sequence length="305" mass="32344">MLDNSQAQVAALVALLHQPGARWTEIATEVLAEGSALAVLCRHLGAAETLFAEDPVRDALKAARTELQAWAADGIGVHSLFDEAYPARLRDIHQMPPIVFTRGTLAEDRRTVAVVGTRKPTDHGVGIAETCATALAESGITVVSGLAAGIDTAAHTAALRAGGRTVAVIGTGVNRHYPAANRVLQNQIVKDGLVLSQFWPDAPPGKHTFPMRNAVMSGYAAATVVVEAAYRSGARMQARLALQHGRPVVLADSLLQHDWAREYASRPGVHVVSTANELVATVDLIVRQIPDSPQALEGLPRLVDL</sequence>
<evidence type="ECO:0000313" key="3">
    <source>
        <dbReference type="EMBL" id="MFC5925229.1"/>
    </source>
</evidence>
<dbReference type="InterPro" id="IPR003488">
    <property type="entry name" value="DprA"/>
</dbReference>
<protein>
    <submittedName>
        <fullName evidence="3">DNA-processing protein DprA</fullName>
    </submittedName>
</protein>
<evidence type="ECO:0000256" key="1">
    <source>
        <dbReference type="ARBA" id="ARBA00006525"/>
    </source>
</evidence>
<gene>
    <name evidence="3" type="ORF">ACFQGL_17945</name>
</gene>
<reference evidence="4" key="1">
    <citation type="journal article" date="2019" name="Int. J. Syst. Evol. Microbiol.">
        <title>The Global Catalogue of Microorganisms (GCM) 10K type strain sequencing project: providing services to taxonomists for standard genome sequencing and annotation.</title>
        <authorList>
            <consortium name="The Broad Institute Genomics Platform"/>
            <consortium name="The Broad Institute Genome Sequencing Center for Infectious Disease"/>
            <person name="Wu L."/>
            <person name="Ma J."/>
        </authorList>
    </citation>
    <scope>NUCLEOTIDE SEQUENCE [LARGE SCALE GENOMIC DNA]</scope>
    <source>
        <strain evidence="4">CGMCC 4.7144</strain>
    </source>
</reference>
<dbReference type="PANTHER" id="PTHR43022">
    <property type="entry name" value="PROTEIN SMF"/>
    <property type="match status" value="1"/>
</dbReference>
<comment type="similarity">
    <text evidence="1">Belongs to the DprA/Smf family.</text>
</comment>
<evidence type="ECO:0000259" key="2">
    <source>
        <dbReference type="Pfam" id="PF02481"/>
    </source>
</evidence>
<dbReference type="EMBL" id="JBHSQS010000010">
    <property type="protein sequence ID" value="MFC5925229.1"/>
    <property type="molecule type" value="Genomic_DNA"/>
</dbReference>
<dbReference type="RefSeq" id="WP_377513197.1">
    <property type="nucleotide sequence ID" value="NZ_JBHSQS010000010.1"/>
</dbReference>
<dbReference type="Gene3D" id="3.40.50.450">
    <property type="match status" value="1"/>
</dbReference>
<dbReference type="PANTHER" id="PTHR43022:SF1">
    <property type="entry name" value="PROTEIN SMF"/>
    <property type="match status" value="1"/>
</dbReference>
<keyword evidence="4" id="KW-1185">Reference proteome</keyword>